<organism evidence="2 3">
    <name type="scientific">Stegodyphus mimosarum</name>
    <name type="common">African social velvet spider</name>
    <dbReference type="NCBI Taxonomy" id="407821"/>
    <lineage>
        <taxon>Eukaryota</taxon>
        <taxon>Metazoa</taxon>
        <taxon>Ecdysozoa</taxon>
        <taxon>Arthropoda</taxon>
        <taxon>Chelicerata</taxon>
        <taxon>Arachnida</taxon>
        <taxon>Araneae</taxon>
        <taxon>Araneomorphae</taxon>
        <taxon>Entelegynae</taxon>
        <taxon>Eresoidea</taxon>
        <taxon>Eresidae</taxon>
        <taxon>Stegodyphus</taxon>
    </lineage>
</organism>
<gene>
    <name evidence="2" type="ORF">X975_00818</name>
</gene>
<dbReference type="OMA" id="DSHHIER"/>
<dbReference type="OrthoDB" id="10611113at2759"/>
<feature type="region of interest" description="Disordered" evidence="1">
    <location>
        <begin position="28"/>
        <end position="81"/>
    </location>
</feature>
<name>A0A087UW23_STEMI</name>
<evidence type="ECO:0000313" key="3">
    <source>
        <dbReference type="Proteomes" id="UP000054359"/>
    </source>
</evidence>
<evidence type="ECO:0000313" key="2">
    <source>
        <dbReference type="EMBL" id="KFM81562.1"/>
    </source>
</evidence>
<dbReference type="AlphaFoldDB" id="A0A087UW23"/>
<accession>A0A087UW23</accession>
<sequence>MSSVKALPIGHVTSPMYVVMDSSHGLKKSVHWPPHEGNAQYKRPPHQPLSHGAGGGHHSPPLTGTRGYPYPQDPSSRCSTSSTSYVTSAAAAVVAASSPHLVHPGGGGAIYASANHMYRDTHFQVDTRQPSDSHHIERYGDQHVHVRRRLSLRPTPEYNSLIERERYMEAIRYQYENNPPLTLGVPYSSTAMAARTLKPPVVSVHTPSEMDAGQQMKRPRLAVEPKAPVHQPLLIDTRNVVIKKV</sequence>
<dbReference type="EMBL" id="KK121931">
    <property type="protein sequence ID" value="KFM81562.1"/>
    <property type="molecule type" value="Genomic_DNA"/>
</dbReference>
<reference evidence="2 3" key="1">
    <citation type="submission" date="2013-11" db="EMBL/GenBank/DDBJ databases">
        <title>Genome sequencing of Stegodyphus mimosarum.</title>
        <authorList>
            <person name="Bechsgaard J."/>
        </authorList>
    </citation>
    <scope>NUCLEOTIDE SEQUENCE [LARGE SCALE GENOMIC DNA]</scope>
</reference>
<proteinExistence type="predicted"/>
<protein>
    <submittedName>
        <fullName evidence="2">Uncharacterized protein</fullName>
    </submittedName>
</protein>
<keyword evidence="3" id="KW-1185">Reference proteome</keyword>
<feature type="non-terminal residue" evidence="2">
    <location>
        <position position="245"/>
    </location>
</feature>
<dbReference type="Proteomes" id="UP000054359">
    <property type="component" value="Unassembled WGS sequence"/>
</dbReference>
<evidence type="ECO:0000256" key="1">
    <source>
        <dbReference type="SAM" id="MobiDB-lite"/>
    </source>
</evidence>